<keyword evidence="3" id="KW-1185">Reference proteome</keyword>
<gene>
    <name evidence="2" type="ORF">AMAG_12977</name>
</gene>
<dbReference type="AlphaFoldDB" id="A0A0L0T0Y1"/>
<reference evidence="3" key="2">
    <citation type="submission" date="2009-11" db="EMBL/GenBank/DDBJ databases">
        <title>The Genome Sequence of Allomyces macrogynus strain ATCC 38327.</title>
        <authorList>
            <consortium name="The Broad Institute Genome Sequencing Platform"/>
            <person name="Russ C."/>
            <person name="Cuomo C."/>
            <person name="Shea T."/>
            <person name="Young S.K."/>
            <person name="Zeng Q."/>
            <person name="Koehrsen M."/>
            <person name="Haas B."/>
            <person name="Borodovsky M."/>
            <person name="Guigo R."/>
            <person name="Alvarado L."/>
            <person name="Berlin A."/>
            <person name="Borenstein D."/>
            <person name="Chen Z."/>
            <person name="Engels R."/>
            <person name="Freedman E."/>
            <person name="Gellesch M."/>
            <person name="Goldberg J."/>
            <person name="Griggs A."/>
            <person name="Gujja S."/>
            <person name="Heiman D."/>
            <person name="Hepburn T."/>
            <person name="Howarth C."/>
            <person name="Jen D."/>
            <person name="Larson L."/>
            <person name="Lewis B."/>
            <person name="Mehta T."/>
            <person name="Park D."/>
            <person name="Pearson M."/>
            <person name="Roberts A."/>
            <person name="Saif S."/>
            <person name="Shenoy N."/>
            <person name="Sisk P."/>
            <person name="Stolte C."/>
            <person name="Sykes S."/>
            <person name="Walk T."/>
            <person name="White J."/>
            <person name="Yandava C."/>
            <person name="Burger G."/>
            <person name="Gray M.W."/>
            <person name="Holland P.W.H."/>
            <person name="King N."/>
            <person name="Lang F.B.F."/>
            <person name="Roger A.J."/>
            <person name="Ruiz-Trillo I."/>
            <person name="Lander E."/>
            <person name="Nusbaum C."/>
        </authorList>
    </citation>
    <scope>NUCLEOTIDE SEQUENCE [LARGE SCALE GENOMIC DNA]</scope>
    <source>
        <strain evidence="3">ATCC 38327</strain>
    </source>
</reference>
<name>A0A0L0T0Y1_ALLM3</name>
<dbReference type="VEuPathDB" id="FungiDB:AMAG_12977"/>
<feature type="compositionally biased region" description="Low complexity" evidence="1">
    <location>
        <begin position="71"/>
        <end position="80"/>
    </location>
</feature>
<protein>
    <submittedName>
        <fullName evidence="2">Uncharacterized protein</fullName>
    </submittedName>
</protein>
<evidence type="ECO:0000256" key="1">
    <source>
        <dbReference type="SAM" id="MobiDB-lite"/>
    </source>
</evidence>
<dbReference type="Proteomes" id="UP000054350">
    <property type="component" value="Unassembled WGS sequence"/>
</dbReference>
<evidence type="ECO:0000313" key="2">
    <source>
        <dbReference type="EMBL" id="KNE68310.1"/>
    </source>
</evidence>
<reference evidence="2 3" key="1">
    <citation type="submission" date="2009-11" db="EMBL/GenBank/DDBJ databases">
        <title>Annotation of Allomyces macrogynus ATCC 38327.</title>
        <authorList>
            <consortium name="The Broad Institute Genome Sequencing Platform"/>
            <person name="Russ C."/>
            <person name="Cuomo C."/>
            <person name="Burger G."/>
            <person name="Gray M.W."/>
            <person name="Holland P.W.H."/>
            <person name="King N."/>
            <person name="Lang F.B.F."/>
            <person name="Roger A.J."/>
            <person name="Ruiz-Trillo I."/>
            <person name="Young S.K."/>
            <person name="Zeng Q."/>
            <person name="Gargeya S."/>
            <person name="Fitzgerald M."/>
            <person name="Haas B."/>
            <person name="Abouelleil A."/>
            <person name="Alvarado L."/>
            <person name="Arachchi H.M."/>
            <person name="Berlin A."/>
            <person name="Chapman S.B."/>
            <person name="Gearin G."/>
            <person name="Goldberg J."/>
            <person name="Griggs A."/>
            <person name="Gujja S."/>
            <person name="Hansen M."/>
            <person name="Heiman D."/>
            <person name="Howarth C."/>
            <person name="Larimer J."/>
            <person name="Lui A."/>
            <person name="MacDonald P.J.P."/>
            <person name="McCowen C."/>
            <person name="Montmayeur A."/>
            <person name="Murphy C."/>
            <person name="Neiman D."/>
            <person name="Pearson M."/>
            <person name="Priest M."/>
            <person name="Roberts A."/>
            <person name="Saif S."/>
            <person name="Shea T."/>
            <person name="Sisk P."/>
            <person name="Stolte C."/>
            <person name="Sykes S."/>
            <person name="Wortman J."/>
            <person name="Nusbaum C."/>
            <person name="Birren B."/>
        </authorList>
    </citation>
    <scope>NUCLEOTIDE SEQUENCE [LARGE SCALE GENOMIC DNA]</scope>
    <source>
        <strain evidence="2 3">ATCC 38327</strain>
    </source>
</reference>
<organism evidence="2 3">
    <name type="scientific">Allomyces macrogynus (strain ATCC 38327)</name>
    <name type="common">Allomyces javanicus var. macrogynus</name>
    <dbReference type="NCBI Taxonomy" id="578462"/>
    <lineage>
        <taxon>Eukaryota</taxon>
        <taxon>Fungi</taxon>
        <taxon>Fungi incertae sedis</taxon>
        <taxon>Blastocladiomycota</taxon>
        <taxon>Blastocladiomycetes</taxon>
        <taxon>Blastocladiales</taxon>
        <taxon>Blastocladiaceae</taxon>
        <taxon>Allomyces</taxon>
    </lineage>
</organism>
<evidence type="ECO:0000313" key="3">
    <source>
        <dbReference type="Proteomes" id="UP000054350"/>
    </source>
</evidence>
<dbReference type="EMBL" id="GG745356">
    <property type="protein sequence ID" value="KNE68310.1"/>
    <property type="molecule type" value="Genomic_DNA"/>
</dbReference>
<feature type="region of interest" description="Disordered" evidence="1">
    <location>
        <begin position="31"/>
        <end position="105"/>
    </location>
</feature>
<sequence length="105" mass="10519">MASSFESTILTGGSGDDLLALVFPSNVHRVSLPSFAPPPQLAMVHASRSQSSLTELLTRPPNAPVPPAPPAGESSAGSAPDLSLPPHTPGGGTGGTDALAGRRRT</sequence>
<accession>A0A0L0T0Y1</accession>
<proteinExistence type="predicted"/>
<feature type="compositionally biased region" description="Pro residues" evidence="1">
    <location>
        <begin position="61"/>
        <end position="70"/>
    </location>
</feature>